<dbReference type="EMBL" id="CP016621">
    <property type="protein sequence ID" value="ANY85396.1"/>
    <property type="molecule type" value="Genomic_DNA"/>
</dbReference>
<gene>
    <name evidence="2" type="ORF">BB934_45085</name>
</gene>
<organism evidence="2">
    <name type="scientific">Microvirga ossetica</name>
    <dbReference type="NCBI Taxonomy" id="1882682"/>
    <lineage>
        <taxon>Bacteria</taxon>
        <taxon>Pseudomonadati</taxon>
        <taxon>Pseudomonadota</taxon>
        <taxon>Alphaproteobacteria</taxon>
        <taxon>Hyphomicrobiales</taxon>
        <taxon>Methylobacteriaceae</taxon>
        <taxon>Microvirga</taxon>
    </lineage>
</organism>
<dbReference type="AlphaFoldDB" id="A0A1B2EZK3"/>
<dbReference type="KEGG" id="moc:BB934_45085"/>
<geneLocation type="plasmid" evidence="2">
    <name>unnamed5</name>
</geneLocation>
<reference evidence="2" key="1">
    <citation type="submission" date="2016-07" db="EMBL/GenBank/DDBJ databases">
        <title>Microvirga ossetica sp. nov. a new species of rhizobia isolated from root nodules of the legume species Vicia alpestris Steven originated from North Ossetia region in the Caucasus.</title>
        <authorList>
            <person name="Safronova V.I."/>
            <person name="Kuznetsova I.G."/>
            <person name="Sazanova A.L."/>
            <person name="Belimov A."/>
            <person name="Andronov E."/>
            <person name="Osledkin Y.S."/>
            <person name="Onishchuk O.P."/>
            <person name="Kurchak O.N."/>
            <person name="Shaposhnikov A.I."/>
            <person name="Willems A."/>
            <person name="Tikhonovich I.A."/>
        </authorList>
    </citation>
    <scope>NUCLEOTIDE SEQUENCE [LARGE SCALE GENOMIC DNA]</scope>
    <source>
        <strain evidence="2">V5/3M</strain>
        <plasmid evidence="2">unnamed5</plasmid>
    </source>
</reference>
<proteinExistence type="predicted"/>
<feature type="region of interest" description="Disordered" evidence="1">
    <location>
        <begin position="125"/>
        <end position="184"/>
    </location>
</feature>
<accession>A0A1B2EZK3</accession>
<sequence>MHIMDVAVGRGSGRGGQIMAGDVDQMVSKVVSELQKKADSLSSYEPGVGRYLISQENGRFVIGMNPVGNMRKTQPLASGDPVQISRWIDTDKVKRDGYNRMREAAMPDRDRIKQETAASLAEMKASWTIEDGGTLRPEATPDPFVARSERTKKDPMIQRAPRGLGEPRSPREPRNVSAPKSPGM</sequence>
<name>A0A1B2EZK3_9HYPH</name>
<evidence type="ECO:0000256" key="1">
    <source>
        <dbReference type="SAM" id="MobiDB-lite"/>
    </source>
</evidence>
<protein>
    <submittedName>
        <fullName evidence="2">Uncharacterized protein</fullName>
    </submittedName>
</protein>
<evidence type="ECO:0000313" key="2">
    <source>
        <dbReference type="EMBL" id="ANY85396.1"/>
    </source>
</evidence>
<feature type="compositionally biased region" description="Basic and acidic residues" evidence="1">
    <location>
        <begin position="147"/>
        <end position="156"/>
    </location>
</feature>
<keyword evidence="2" id="KW-0614">Plasmid</keyword>